<dbReference type="InterPro" id="IPR044927">
    <property type="entry name" value="Endonuclea_NS_2"/>
</dbReference>
<name>A0A3R8JQG5_9FIRM</name>
<dbReference type="AlphaFoldDB" id="A0A3R8JQG5"/>
<proteinExistence type="predicted"/>
<dbReference type="Pfam" id="PF13930">
    <property type="entry name" value="Endonuclea_NS_2"/>
    <property type="match status" value="1"/>
</dbReference>
<feature type="region of interest" description="Disordered" evidence="1">
    <location>
        <begin position="238"/>
        <end position="258"/>
    </location>
</feature>
<protein>
    <recommendedName>
        <fullName evidence="3">Type VII secretion system protein EssD-like domain-containing protein</fullName>
    </recommendedName>
</protein>
<dbReference type="PROSITE" id="PS51257">
    <property type="entry name" value="PROKAR_LIPOPROTEIN"/>
    <property type="match status" value="1"/>
</dbReference>
<feature type="signal peptide" evidence="2">
    <location>
        <begin position="1"/>
        <end position="24"/>
    </location>
</feature>
<comment type="caution">
    <text evidence="4">The sequence shown here is derived from an EMBL/GenBank/DDBJ whole genome shotgun (WGS) entry which is preliminary data.</text>
</comment>
<keyword evidence="2" id="KW-0732">Signal</keyword>
<organism evidence="4 5">
    <name type="scientific">Schaedlerella arabinosiphila</name>
    <dbReference type="NCBI Taxonomy" id="2044587"/>
    <lineage>
        <taxon>Bacteria</taxon>
        <taxon>Bacillati</taxon>
        <taxon>Bacillota</taxon>
        <taxon>Clostridia</taxon>
        <taxon>Lachnospirales</taxon>
        <taxon>Lachnospiraceae</taxon>
        <taxon>Schaedlerella</taxon>
    </lineage>
</organism>
<dbReference type="SUPFAM" id="SSF57884">
    <property type="entry name" value="Ada DNA repair protein, N-terminal domain (N-Ada 10)"/>
    <property type="match status" value="1"/>
</dbReference>
<dbReference type="Proteomes" id="UP000274920">
    <property type="component" value="Unassembled WGS sequence"/>
</dbReference>
<sequence>MKPKHKKNSWKQWLLILCCLFLTACTPGGISADRQGGGSRETQTISLADIPEYSGEPYIVLNGNEPDFPKSEWNLQSFEQYGELDSLGRCSTAYANVGTDLMPTEKRGSIGQVKPTGWQTVKYDIVDGKYLYNRCHLIGYQLSGENANDKNLITGTRYMNVEGMLPFENMVADYVKETGNHVLYRVTPVFREDNLLADGVQMEAFSVEDEGEGIAYNVYVYNVQPGIQIDYATGESSLDASGTSKAETSEGDIRGNSRSKIYHCPGQAAYEEMADSKYLVIFETEQEAQEAGYRKAKR</sequence>
<evidence type="ECO:0000313" key="5">
    <source>
        <dbReference type="Proteomes" id="UP000274920"/>
    </source>
</evidence>
<evidence type="ECO:0000256" key="2">
    <source>
        <dbReference type="SAM" id="SignalP"/>
    </source>
</evidence>
<dbReference type="EMBL" id="RHJS01000002">
    <property type="protein sequence ID" value="RRK32987.1"/>
    <property type="molecule type" value="Genomic_DNA"/>
</dbReference>
<reference evidence="4" key="1">
    <citation type="submission" date="2018-10" db="EMBL/GenBank/DDBJ databases">
        <title>Schaedlerella arabinophila gen. nov. sp. nov., isolated from the mouse intestinal tract and comparative analysis with the genome of the closely related altered Schaedler flora strain ASF502.</title>
        <authorList>
            <person name="Miyake S."/>
            <person name="Soh M."/>
            <person name="Seedorf H."/>
        </authorList>
    </citation>
    <scope>NUCLEOTIDE SEQUENCE [LARGE SCALE GENOMIC DNA]</scope>
    <source>
        <strain evidence="4">DSM 106076</strain>
    </source>
</reference>
<dbReference type="Gene3D" id="3.40.10.10">
    <property type="entry name" value="DNA Methylphosphotriester Repair Domain"/>
    <property type="match status" value="1"/>
</dbReference>
<evidence type="ECO:0000256" key="1">
    <source>
        <dbReference type="SAM" id="MobiDB-lite"/>
    </source>
</evidence>
<feature type="domain" description="Type VII secretion system protein EssD-like" evidence="3">
    <location>
        <begin position="79"/>
        <end position="204"/>
    </location>
</feature>
<dbReference type="InterPro" id="IPR035451">
    <property type="entry name" value="Ada-like_dom_sf"/>
</dbReference>
<accession>A0A3R8JQG5</accession>
<dbReference type="Gene3D" id="3.40.570.10">
    <property type="entry name" value="Extracellular Endonuclease, subunit A"/>
    <property type="match status" value="1"/>
</dbReference>
<keyword evidence="5" id="KW-1185">Reference proteome</keyword>
<feature type="chain" id="PRO_5039033086" description="Type VII secretion system protein EssD-like domain-containing protein" evidence="2">
    <location>
        <begin position="25"/>
        <end position="298"/>
    </location>
</feature>
<evidence type="ECO:0000313" key="4">
    <source>
        <dbReference type="EMBL" id="RRK32987.1"/>
    </source>
</evidence>
<dbReference type="InterPro" id="IPR044929">
    <property type="entry name" value="DNA/RNA_non-sp_Endonuclease_sf"/>
</dbReference>
<gene>
    <name evidence="4" type="ORF">EBB54_17795</name>
</gene>
<dbReference type="RefSeq" id="WP_125128378.1">
    <property type="nucleotide sequence ID" value="NZ_RHJS01000002.1"/>
</dbReference>
<evidence type="ECO:0000259" key="3">
    <source>
        <dbReference type="Pfam" id="PF13930"/>
    </source>
</evidence>